<accession>A0A2A9DM79</accession>
<gene>
    <name evidence="2" type="ORF">ATK06_0779</name>
</gene>
<evidence type="ECO:0000313" key="3">
    <source>
        <dbReference type="Proteomes" id="UP000221653"/>
    </source>
</evidence>
<protein>
    <submittedName>
        <fullName evidence="2">Uncharacterized protein</fullName>
    </submittedName>
</protein>
<keyword evidence="3" id="KW-1185">Reference proteome</keyword>
<sequence>MSDPLLPYLAETDAGARLQKYRPTRAKRIAAGGTIVLGALMLLPLIDAPTPTNTATALAYFVTFALPGTYWHLRNRADTRTVRAWAQAREEYSTNWELLAISERRAFARPDDELPLLPKRHWWAVAAVCFLALVVGGVTATTL</sequence>
<feature type="transmembrane region" description="Helical" evidence="1">
    <location>
        <begin position="29"/>
        <end position="46"/>
    </location>
</feature>
<reference evidence="2 3" key="1">
    <citation type="submission" date="2017-10" db="EMBL/GenBank/DDBJ databases">
        <title>Sequencing the genomes of 1000 actinobacteria strains.</title>
        <authorList>
            <person name="Klenk H.-P."/>
        </authorList>
    </citation>
    <scope>NUCLEOTIDE SEQUENCE [LARGE SCALE GENOMIC DNA]</scope>
    <source>
        <strain evidence="2 3">DSM 20688</strain>
    </source>
</reference>
<proteinExistence type="predicted"/>
<keyword evidence="1" id="KW-1133">Transmembrane helix</keyword>
<dbReference type="Proteomes" id="UP000221653">
    <property type="component" value="Unassembled WGS sequence"/>
</dbReference>
<comment type="caution">
    <text evidence="2">The sequence shown here is derived from an EMBL/GenBank/DDBJ whole genome shotgun (WGS) entry which is preliminary data.</text>
</comment>
<organism evidence="2 3">
    <name type="scientific">Corynebacterium renale</name>
    <dbReference type="NCBI Taxonomy" id="1724"/>
    <lineage>
        <taxon>Bacteria</taxon>
        <taxon>Bacillati</taxon>
        <taxon>Actinomycetota</taxon>
        <taxon>Actinomycetes</taxon>
        <taxon>Mycobacteriales</taxon>
        <taxon>Corynebacteriaceae</taxon>
        <taxon>Corynebacterium</taxon>
    </lineage>
</organism>
<dbReference type="RefSeq" id="WP_053072921.1">
    <property type="nucleotide sequence ID" value="NZ_LDYE01000011.1"/>
</dbReference>
<keyword evidence="1" id="KW-0472">Membrane</keyword>
<evidence type="ECO:0000256" key="1">
    <source>
        <dbReference type="SAM" id="Phobius"/>
    </source>
</evidence>
<dbReference type="STRING" id="1724.GCA_001044175_00607"/>
<evidence type="ECO:0000313" key="2">
    <source>
        <dbReference type="EMBL" id="PFG27703.1"/>
    </source>
</evidence>
<keyword evidence="1" id="KW-0812">Transmembrane</keyword>
<dbReference type="EMBL" id="PDJF01000001">
    <property type="protein sequence ID" value="PFG27703.1"/>
    <property type="molecule type" value="Genomic_DNA"/>
</dbReference>
<feature type="transmembrane region" description="Helical" evidence="1">
    <location>
        <begin position="52"/>
        <end position="73"/>
    </location>
</feature>
<feature type="transmembrane region" description="Helical" evidence="1">
    <location>
        <begin position="122"/>
        <end position="140"/>
    </location>
</feature>
<dbReference type="AlphaFoldDB" id="A0A2A9DM79"/>
<name>A0A2A9DM79_9CORY</name>
<dbReference type="OrthoDB" id="4426180at2"/>